<comment type="caution">
    <text evidence="1">The sequence shown here is derived from an EMBL/GenBank/DDBJ whole genome shotgun (WGS) entry which is preliminary data.</text>
</comment>
<organism evidence="1">
    <name type="scientific">Tanacetum cinerariifolium</name>
    <name type="common">Dalmatian daisy</name>
    <name type="synonym">Chrysanthemum cinerariifolium</name>
    <dbReference type="NCBI Taxonomy" id="118510"/>
    <lineage>
        <taxon>Eukaryota</taxon>
        <taxon>Viridiplantae</taxon>
        <taxon>Streptophyta</taxon>
        <taxon>Embryophyta</taxon>
        <taxon>Tracheophyta</taxon>
        <taxon>Spermatophyta</taxon>
        <taxon>Magnoliopsida</taxon>
        <taxon>eudicotyledons</taxon>
        <taxon>Gunneridae</taxon>
        <taxon>Pentapetalae</taxon>
        <taxon>asterids</taxon>
        <taxon>campanulids</taxon>
        <taxon>Asterales</taxon>
        <taxon>Asteraceae</taxon>
        <taxon>Asteroideae</taxon>
        <taxon>Anthemideae</taxon>
        <taxon>Anthemidinae</taxon>
        <taxon>Tanacetum</taxon>
    </lineage>
</organism>
<reference evidence="1" key="1">
    <citation type="journal article" date="2019" name="Sci. Rep.">
        <title>Draft genome of Tanacetum cinerariifolium, the natural source of mosquito coil.</title>
        <authorList>
            <person name="Yamashiro T."/>
            <person name="Shiraishi A."/>
            <person name="Satake H."/>
            <person name="Nakayama K."/>
        </authorList>
    </citation>
    <scope>NUCLEOTIDE SEQUENCE</scope>
</reference>
<protein>
    <submittedName>
        <fullName evidence="1">Uncharacterized protein</fullName>
    </submittedName>
</protein>
<accession>A0A699H4W1</accession>
<evidence type="ECO:0000313" key="1">
    <source>
        <dbReference type="EMBL" id="GEW72711.1"/>
    </source>
</evidence>
<proteinExistence type="predicted"/>
<gene>
    <name evidence="1" type="ORF">Tci_244687</name>
</gene>
<dbReference type="AlphaFoldDB" id="A0A699H4W1"/>
<dbReference type="EMBL" id="BKCJ010071121">
    <property type="protein sequence ID" value="GEW72711.1"/>
    <property type="molecule type" value="Genomic_DNA"/>
</dbReference>
<name>A0A699H4W1_TANCI</name>
<sequence>MAAPTIPVAADSTKGNFRDTIDISVNVIHPVPIVSLVFPAAIVVMTLAQHEEAIRGIQEHLLGVPIHDKLTALRNRVDIVEASNASLRATIRTMEAVETVTRNHERHATIKIVRQLASV</sequence>